<reference evidence="1" key="1">
    <citation type="submission" date="2017-08" db="EMBL/GenBank/DDBJ databases">
        <authorList>
            <person name="Polle J.E."/>
            <person name="Barry K."/>
            <person name="Cushman J."/>
            <person name="Schmutz J."/>
            <person name="Tran D."/>
            <person name="Hathwaick L.T."/>
            <person name="Yim W.C."/>
            <person name="Jenkins J."/>
            <person name="Mckie-Krisberg Z.M."/>
            <person name="Prochnik S."/>
            <person name="Lindquist E."/>
            <person name="Dockter R.B."/>
            <person name="Adam C."/>
            <person name="Molina H."/>
            <person name="Bunkerborg J."/>
            <person name="Jin E."/>
            <person name="Buchheim M."/>
            <person name="Magnuson J."/>
        </authorList>
    </citation>
    <scope>NUCLEOTIDE SEQUENCE</scope>
    <source>
        <strain evidence="1">CCAP 19/18</strain>
    </source>
</reference>
<evidence type="ECO:0000313" key="2">
    <source>
        <dbReference type="Proteomes" id="UP000815325"/>
    </source>
</evidence>
<dbReference type="PANTHER" id="PTHR11780">
    <property type="entry name" value="NADH-UBIQUINONE OXIDOREDUCTASE FLAVOPROTEIN 1 NDUFV1"/>
    <property type="match status" value="1"/>
</dbReference>
<proteinExistence type="predicted"/>
<dbReference type="EMBL" id="MU070603">
    <property type="protein sequence ID" value="KAF5827070.1"/>
    <property type="molecule type" value="Genomic_DNA"/>
</dbReference>
<protein>
    <submittedName>
        <fullName evidence="1">Uncharacterized protein</fullName>
    </submittedName>
</protein>
<evidence type="ECO:0000313" key="1">
    <source>
        <dbReference type="EMBL" id="KAF5827070.1"/>
    </source>
</evidence>
<dbReference type="InterPro" id="IPR050837">
    <property type="entry name" value="ComplexI_51kDa_subunit"/>
</dbReference>
<gene>
    <name evidence="1" type="ORF">DUNSADRAFT_1380</name>
</gene>
<accession>A0ABQ7FXI9</accession>
<feature type="non-terminal residue" evidence="1">
    <location>
        <position position="89"/>
    </location>
</feature>
<name>A0ABQ7FXI9_DUNSA</name>
<organism evidence="1 2">
    <name type="scientific">Dunaliella salina</name>
    <name type="common">Green alga</name>
    <name type="synonym">Protococcus salinus</name>
    <dbReference type="NCBI Taxonomy" id="3046"/>
    <lineage>
        <taxon>Eukaryota</taxon>
        <taxon>Viridiplantae</taxon>
        <taxon>Chlorophyta</taxon>
        <taxon>core chlorophytes</taxon>
        <taxon>Chlorophyceae</taxon>
        <taxon>CS clade</taxon>
        <taxon>Chlamydomonadales</taxon>
        <taxon>Dunaliellaceae</taxon>
        <taxon>Dunaliella</taxon>
    </lineage>
</organism>
<sequence length="89" mass="10124">MDFDALKEAQSGLGTAAVIVMNKQTDVIDAVMRLATFYKHESWCRRSVSNVYKRTYCWAAALLRLSAEQADRCDRCRHAPGFLLQARIL</sequence>
<dbReference type="Proteomes" id="UP000815325">
    <property type="component" value="Unassembled WGS sequence"/>
</dbReference>
<comment type="caution">
    <text evidence="1">The sequence shown here is derived from an EMBL/GenBank/DDBJ whole genome shotgun (WGS) entry which is preliminary data.</text>
</comment>
<dbReference type="PANTHER" id="PTHR11780:SF10">
    <property type="entry name" value="NADH DEHYDROGENASE [UBIQUINONE] FLAVOPROTEIN 1, MITOCHONDRIAL"/>
    <property type="match status" value="1"/>
</dbReference>
<keyword evidence="2" id="KW-1185">Reference proteome</keyword>